<evidence type="ECO:0000256" key="1">
    <source>
        <dbReference type="ARBA" id="ARBA00005915"/>
    </source>
</evidence>
<comment type="similarity">
    <text evidence="1">Belongs to the RecJ family.</text>
</comment>
<dbReference type="InterPro" id="IPR041122">
    <property type="entry name" value="RecJ_OB"/>
</dbReference>
<dbReference type="InterPro" id="IPR001667">
    <property type="entry name" value="DDH_dom"/>
</dbReference>
<dbReference type="GO" id="GO:0006281">
    <property type="term" value="P:DNA repair"/>
    <property type="evidence" value="ECO:0007669"/>
    <property type="project" value="InterPro"/>
</dbReference>
<proteinExistence type="inferred from homology"/>
<evidence type="ECO:0000259" key="9">
    <source>
        <dbReference type="PROSITE" id="PS51194"/>
    </source>
</evidence>
<keyword evidence="11" id="KW-1185">Reference proteome</keyword>
<evidence type="ECO:0000313" key="11">
    <source>
        <dbReference type="Proteomes" id="UP000006851"/>
    </source>
</evidence>
<organism evidence="10 11">
    <name type="scientific">Coriobacterium glomerans (strain ATCC 49209 / DSM 20642 / JCM 10262 / PW2)</name>
    <dbReference type="NCBI Taxonomy" id="700015"/>
    <lineage>
        <taxon>Bacteria</taxon>
        <taxon>Bacillati</taxon>
        <taxon>Actinomycetota</taxon>
        <taxon>Coriobacteriia</taxon>
        <taxon>Coriobacteriales</taxon>
        <taxon>Coriobacteriaceae</taxon>
        <taxon>Coriobacterium</taxon>
    </lineage>
</organism>
<feature type="domain" description="Helicase ATP-binding" evidence="8">
    <location>
        <begin position="640"/>
        <end position="815"/>
    </location>
</feature>
<gene>
    <name evidence="10" type="ordered locus">Corgl_0609</name>
</gene>
<dbReference type="Pfam" id="PF17768">
    <property type="entry name" value="RecJ_OB"/>
    <property type="match status" value="1"/>
</dbReference>
<evidence type="ECO:0000259" key="8">
    <source>
        <dbReference type="PROSITE" id="PS51192"/>
    </source>
</evidence>
<dbReference type="InterPro" id="IPR003156">
    <property type="entry name" value="DHHA1_dom"/>
</dbReference>
<dbReference type="GO" id="GO:0006310">
    <property type="term" value="P:DNA recombination"/>
    <property type="evidence" value="ECO:0007669"/>
    <property type="project" value="InterPro"/>
</dbReference>
<dbReference type="OrthoDB" id="9809852at2"/>
<dbReference type="Gene3D" id="3.10.310.30">
    <property type="match status" value="1"/>
</dbReference>
<dbReference type="PROSITE" id="PS51194">
    <property type="entry name" value="HELICASE_CTER"/>
    <property type="match status" value="1"/>
</dbReference>
<keyword evidence="5 10" id="KW-0378">Hydrolase</keyword>
<name>F2NBI7_CORGP</name>
<dbReference type="eggNOG" id="COG0608">
    <property type="taxonomic scope" value="Bacteria"/>
</dbReference>
<dbReference type="Gene3D" id="3.40.50.300">
    <property type="entry name" value="P-loop containing nucleotide triphosphate hydrolases"/>
    <property type="match status" value="2"/>
</dbReference>
<dbReference type="InterPro" id="IPR051673">
    <property type="entry name" value="SSDNA_exonuclease_RecJ"/>
</dbReference>
<feature type="domain" description="Helicase C-terminal" evidence="9">
    <location>
        <begin position="835"/>
        <end position="984"/>
    </location>
</feature>
<protein>
    <recommendedName>
        <fullName evidence="2">Single-stranded-DNA-specific exonuclease RecJ</fullName>
    </recommendedName>
</protein>
<dbReference type="Pfam" id="PF01368">
    <property type="entry name" value="DHH"/>
    <property type="match status" value="1"/>
</dbReference>
<evidence type="ECO:0000256" key="6">
    <source>
        <dbReference type="ARBA" id="ARBA00022839"/>
    </source>
</evidence>
<evidence type="ECO:0000313" key="10">
    <source>
        <dbReference type="EMBL" id="AEB06723.1"/>
    </source>
</evidence>
<dbReference type="NCBIfam" id="TIGR00644">
    <property type="entry name" value="recJ"/>
    <property type="match status" value="1"/>
</dbReference>
<dbReference type="STRING" id="700015.Corgl_0609"/>
<dbReference type="Gene3D" id="3.90.1640.30">
    <property type="match status" value="1"/>
</dbReference>
<dbReference type="Pfam" id="PF00270">
    <property type="entry name" value="DEAD"/>
    <property type="match status" value="1"/>
</dbReference>
<evidence type="ECO:0000256" key="3">
    <source>
        <dbReference type="ARBA" id="ARBA00022722"/>
    </source>
</evidence>
<dbReference type="InterPro" id="IPR038763">
    <property type="entry name" value="DHH_sf"/>
</dbReference>
<dbReference type="GO" id="GO:0005524">
    <property type="term" value="F:ATP binding"/>
    <property type="evidence" value="ECO:0007669"/>
    <property type="project" value="UniProtKB-KW"/>
</dbReference>
<dbReference type="GO" id="GO:0008409">
    <property type="term" value="F:5'-3' exonuclease activity"/>
    <property type="evidence" value="ECO:0007669"/>
    <property type="project" value="InterPro"/>
</dbReference>
<dbReference type="PROSITE" id="PS51192">
    <property type="entry name" value="HELICASE_ATP_BIND_1"/>
    <property type="match status" value="1"/>
</dbReference>
<dbReference type="EMBL" id="CP002628">
    <property type="protein sequence ID" value="AEB06723.1"/>
    <property type="molecule type" value="Genomic_DNA"/>
</dbReference>
<dbReference type="Pfam" id="PF02272">
    <property type="entry name" value="DHHA1"/>
    <property type="match status" value="1"/>
</dbReference>
<keyword evidence="7" id="KW-0067">ATP-binding</keyword>
<dbReference type="Proteomes" id="UP000006851">
    <property type="component" value="Chromosome"/>
</dbReference>
<dbReference type="SMART" id="SM00490">
    <property type="entry name" value="HELICc"/>
    <property type="match status" value="1"/>
</dbReference>
<dbReference type="eggNOG" id="COG0514">
    <property type="taxonomic scope" value="Bacteria"/>
</dbReference>
<evidence type="ECO:0000256" key="4">
    <source>
        <dbReference type="ARBA" id="ARBA00022741"/>
    </source>
</evidence>
<dbReference type="Pfam" id="PF00271">
    <property type="entry name" value="Helicase_C"/>
    <property type="match status" value="1"/>
</dbReference>
<keyword evidence="4" id="KW-0547">Nucleotide-binding</keyword>
<evidence type="ECO:0000256" key="5">
    <source>
        <dbReference type="ARBA" id="ARBA00022801"/>
    </source>
</evidence>
<dbReference type="SMART" id="SM00487">
    <property type="entry name" value="DEXDc"/>
    <property type="match status" value="1"/>
</dbReference>
<dbReference type="InterPro" id="IPR004610">
    <property type="entry name" value="RecJ"/>
</dbReference>
<reference evidence="11" key="1">
    <citation type="journal article" date="2013" name="Stand. Genomic Sci.">
        <title>Complete genome sequence of Coriobacterium glomerans type strain (PW2(T)) from the midgut of Pyrrhocoris apterus L. (red soldier bug).</title>
        <authorList>
            <person name="Stackebrandt E."/>
            <person name="Zeytun A."/>
            <person name="Lapidus A."/>
            <person name="Nolan M."/>
            <person name="Lucas S."/>
            <person name="Hammon N."/>
            <person name="Deshpande S."/>
            <person name="Cheng J.F."/>
            <person name="Tapia R."/>
            <person name="Goodwin L.A."/>
            <person name="Pitluck S."/>
            <person name="Liolios K."/>
            <person name="Pagani I."/>
            <person name="Ivanova N."/>
            <person name="Mavromatis K."/>
            <person name="Mikhailova N."/>
            <person name="Huntemann M."/>
            <person name="Pati A."/>
            <person name="Chen A."/>
            <person name="Palaniappan K."/>
            <person name="Chang Y.J."/>
            <person name="Land M."/>
            <person name="Hauser L."/>
            <person name="Rohde M."/>
            <person name="Pukall R."/>
            <person name="Goker M."/>
            <person name="Detter J.C."/>
            <person name="Woyke T."/>
            <person name="Bristow J."/>
            <person name="Eisen J.A."/>
            <person name="Markowitz V."/>
            <person name="Hugenholtz P."/>
            <person name="Kyrpides N.C."/>
            <person name="Klenk H.P."/>
        </authorList>
    </citation>
    <scope>NUCLEOTIDE SEQUENCE</scope>
    <source>
        <strain evidence="11">ATCC 49209 / DSM 20642 / JCM 10262 / PW2</strain>
    </source>
</reference>
<dbReference type="InterPro" id="IPR001650">
    <property type="entry name" value="Helicase_C-like"/>
</dbReference>
<keyword evidence="6 10" id="KW-0269">Exonuclease</keyword>
<dbReference type="InterPro" id="IPR014001">
    <property type="entry name" value="Helicase_ATP-bd"/>
</dbReference>
<dbReference type="InterPro" id="IPR011545">
    <property type="entry name" value="DEAD/DEAH_box_helicase_dom"/>
</dbReference>
<dbReference type="PANTHER" id="PTHR30255">
    <property type="entry name" value="SINGLE-STRANDED-DNA-SPECIFIC EXONUCLEASE RECJ"/>
    <property type="match status" value="1"/>
</dbReference>
<accession>F2NBI7</accession>
<dbReference type="PANTHER" id="PTHR30255:SF2">
    <property type="entry name" value="SINGLE-STRANDED-DNA-SPECIFIC EXONUCLEASE RECJ"/>
    <property type="match status" value="1"/>
</dbReference>
<dbReference type="GO" id="GO:0003676">
    <property type="term" value="F:nucleic acid binding"/>
    <property type="evidence" value="ECO:0007669"/>
    <property type="project" value="InterPro"/>
</dbReference>
<evidence type="ECO:0000256" key="2">
    <source>
        <dbReference type="ARBA" id="ARBA00019841"/>
    </source>
</evidence>
<dbReference type="AlphaFoldDB" id="F2NBI7"/>
<sequence>MASLEGCRRWTMVSGDRRSAGLLAEELGVAPLVARIMVARGISSVRAAKRFLEPSLDRDWGDPLAIPGMADASMRLARAIEEHESIAIFGDFDVDGITSTCLLTEGLRALGARVQPFIPNRFGEGYGITETALERVIRACAPSLIVTVDNGIAAGAEVDYLCERGIDLVVTDHHEPGESVPQGVPVVDPKLEASGCSHELAGAGVALKLVQALGDRSGAPDLWRGLTDLAALGTVSDMMELTPENRALVADGIARVRDSSRPAFSALASLAGVDLSAMTAEALSFSLIPRLNAAGRLADPALALDLLLEWDPVEAGRRAAELEKINTRRRELEAELAEDALALVGRASCIGRVIVAGKEGWHEGVKGIVASRLVNRFHVPVVLFSIEGGIARGSGRSVGSVNLFDAMSRCADLLIRFGGHAGAVGATLDAARLPDLRERLAEILDELPAEAFEDRAEIATEVALSELDVKTVAQISVLEPFGRGNAAPLLAARGVTMIDRAGVGRSADHMRFRATDGIATVPAIMFRAPDVQELCACESAVDLVFQAIAERWRGQVKTKLLVKDILVRSPAPIRSSAPTAEPRSPLVVETGESVAPRADAEEASARRARFAALTQEELTTALLQAFIGDGRLHRAQREALDALSQAQSCLAIMGTGRGKSLVFQVHAVREALRRGRASVLVYPLRALVADQAFHLVGACESFGLTVGVLTGETDSSARESAFDALASGGLDIVLTTPEFFTIHAERFAASGRIGFVVIDEAHHAGLAKSGQRSAYLDMPRALDQMDAPTVLATTATADADVSSEICSLLHIERVVVDESVRANLRLEDGRDLACREDRLVSIVARGEKCVVYVNSRDRSVALTRMLRKRVPDIAVAIAYYNAGLSRLDRCRVEDAFREGTLVCIVSTSAFGEGVNLPDIRHVVLYHMPFSAVEFNQMSGRAGRDGETACIHLLYTRRDARINENLLDAAAPPREELAVLYRALQTLRQSGRGGADGVSVRAPDGEIAQMCHAIRSTCRIDERSVDAGISIFEELGLLRVIGFDEHRAIEMGSASVRVELTRSILYLEGLHARLAFSSFMKWALDAPSRDMLARMNRPITPRAEHAIG</sequence>
<evidence type="ECO:0000256" key="7">
    <source>
        <dbReference type="ARBA" id="ARBA00022840"/>
    </source>
</evidence>
<keyword evidence="3" id="KW-0540">Nuclease</keyword>
<dbReference type="SUPFAM" id="SSF64182">
    <property type="entry name" value="DHH phosphoesterases"/>
    <property type="match status" value="1"/>
</dbReference>
<dbReference type="HOGENOM" id="CLU_009736_3_0_11"/>
<dbReference type="RefSeq" id="WP_013708466.1">
    <property type="nucleotide sequence ID" value="NC_015389.1"/>
</dbReference>
<dbReference type="InterPro" id="IPR027417">
    <property type="entry name" value="P-loop_NTPase"/>
</dbReference>
<dbReference type="SUPFAM" id="SSF52540">
    <property type="entry name" value="P-loop containing nucleoside triphosphate hydrolases"/>
    <property type="match status" value="1"/>
</dbReference>
<dbReference type="KEGG" id="cgo:Corgl_0609"/>